<dbReference type="GO" id="GO:0043565">
    <property type="term" value="F:sequence-specific DNA binding"/>
    <property type="evidence" value="ECO:0007669"/>
    <property type="project" value="InterPro"/>
</dbReference>
<evidence type="ECO:0000313" key="6">
    <source>
        <dbReference type="Proteomes" id="UP000593758"/>
    </source>
</evidence>
<dbReference type="RefSeq" id="WP_193498765.1">
    <property type="nucleotide sequence ID" value="NZ_CP063169.1"/>
</dbReference>
<dbReference type="PANTHER" id="PTHR46796:SF13">
    <property type="entry name" value="HTH-TYPE TRANSCRIPTIONAL ACTIVATOR RHAS"/>
    <property type="match status" value="1"/>
</dbReference>
<dbReference type="AlphaFoldDB" id="A0A7M1SZF5"/>
<keyword evidence="3" id="KW-0804">Transcription</keyword>
<dbReference type="Pfam" id="PF20240">
    <property type="entry name" value="DUF6597"/>
    <property type="match status" value="1"/>
</dbReference>
<dbReference type="InterPro" id="IPR050204">
    <property type="entry name" value="AraC_XylS_family_regulators"/>
</dbReference>
<accession>A0A7M1SZF5</accession>
<name>A0A7M1SZF5_9MICO</name>
<keyword evidence="2" id="KW-0238">DNA-binding</keyword>
<evidence type="ECO:0000256" key="2">
    <source>
        <dbReference type="ARBA" id="ARBA00023125"/>
    </source>
</evidence>
<dbReference type="InterPro" id="IPR018060">
    <property type="entry name" value="HTH_AraC"/>
</dbReference>
<dbReference type="InterPro" id="IPR046532">
    <property type="entry name" value="DUF6597"/>
</dbReference>
<dbReference type="PANTHER" id="PTHR46796">
    <property type="entry name" value="HTH-TYPE TRANSCRIPTIONAL ACTIVATOR RHAS-RELATED"/>
    <property type="match status" value="1"/>
</dbReference>
<dbReference type="KEGG" id="halt:IM660_07765"/>
<dbReference type="InterPro" id="IPR018062">
    <property type="entry name" value="HTH_AraC-typ_CS"/>
</dbReference>
<dbReference type="Proteomes" id="UP000593758">
    <property type="component" value="Chromosome"/>
</dbReference>
<dbReference type="InterPro" id="IPR009057">
    <property type="entry name" value="Homeodomain-like_sf"/>
</dbReference>
<dbReference type="Pfam" id="PF12833">
    <property type="entry name" value="HTH_18"/>
    <property type="match status" value="1"/>
</dbReference>
<dbReference type="PROSITE" id="PS00041">
    <property type="entry name" value="HTH_ARAC_FAMILY_1"/>
    <property type="match status" value="1"/>
</dbReference>
<keyword evidence="1" id="KW-0805">Transcription regulation</keyword>
<reference evidence="5 6" key="1">
    <citation type="submission" date="2020-10" db="EMBL/GenBank/DDBJ databases">
        <title>Haloactinobacterium sp. RN3S43, a bacterium isolated from saline soil.</title>
        <authorList>
            <person name="Sun J.-Q."/>
        </authorList>
    </citation>
    <scope>NUCLEOTIDE SEQUENCE [LARGE SCALE GENOMIC DNA]</scope>
    <source>
        <strain evidence="5 6">RN3S43</strain>
    </source>
</reference>
<organism evidence="5 6">
    <name type="scientific">Ruania alkalisoli</name>
    <dbReference type="NCBI Taxonomy" id="2779775"/>
    <lineage>
        <taxon>Bacteria</taxon>
        <taxon>Bacillati</taxon>
        <taxon>Actinomycetota</taxon>
        <taxon>Actinomycetes</taxon>
        <taxon>Micrococcales</taxon>
        <taxon>Ruaniaceae</taxon>
        <taxon>Ruania</taxon>
    </lineage>
</organism>
<evidence type="ECO:0000256" key="1">
    <source>
        <dbReference type="ARBA" id="ARBA00023015"/>
    </source>
</evidence>
<keyword evidence="6" id="KW-1185">Reference proteome</keyword>
<evidence type="ECO:0000256" key="3">
    <source>
        <dbReference type="ARBA" id="ARBA00023163"/>
    </source>
</evidence>
<evidence type="ECO:0000259" key="4">
    <source>
        <dbReference type="PROSITE" id="PS01124"/>
    </source>
</evidence>
<protein>
    <submittedName>
        <fullName evidence="5">AraC family transcriptional regulator</fullName>
    </submittedName>
</protein>
<dbReference type="EMBL" id="CP063169">
    <property type="protein sequence ID" value="QOR72122.1"/>
    <property type="molecule type" value="Genomic_DNA"/>
</dbReference>
<dbReference type="Gene3D" id="1.10.10.60">
    <property type="entry name" value="Homeodomain-like"/>
    <property type="match status" value="1"/>
</dbReference>
<feature type="domain" description="HTH araC/xylS-type" evidence="4">
    <location>
        <begin position="192"/>
        <end position="278"/>
    </location>
</feature>
<proteinExistence type="predicted"/>
<dbReference type="SMART" id="SM00342">
    <property type="entry name" value="HTH_ARAC"/>
    <property type="match status" value="1"/>
</dbReference>
<dbReference type="GO" id="GO:0003700">
    <property type="term" value="F:DNA-binding transcription factor activity"/>
    <property type="evidence" value="ECO:0007669"/>
    <property type="project" value="InterPro"/>
</dbReference>
<dbReference type="SUPFAM" id="SSF46689">
    <property type="entry name" value="Homeodomain-like"/>
    <property type="match status" value="1"/>
</dbReference>
<gene>
    <name evidence="5" type="ORF">IM660_07765</name>
</gene>
<dbReference type="PROSITE" id="PS01124">
    <property type="entry name" value="HTH_ARAC_FAMILY_2"/>
    <property type="match status" value="1"/>
</dbReference>
<evidence type="ECO:0000313" key="5">
    <source>
        <dbReference type="EMBL" id="QOR72122.1"/>
    </source>
</evidence>
<sequence length="285" mass="31231">MADLSPPLTRGVLPDSARRPGVHVTRYAAADDVTDLVRHVWVPRWALPPGERVRQEILQYPGGNVAVLADEAAFYGVDAGLGTRELTGTGWAVGVLLRPAAAFLILRRPLNEIADATVTDLPGEFATLCARVRAHMSRPTPEETSAARHLQEWVRQVCGPVDDEGILANAIVDTVDPPDDPVPGGHRFEVHTVRELADAVGISERHLQRVCRIRIGLTPKWLLQRRRLQEAADQLSGGQEEHVELAALAIELGYGDQAHFTRDFTRVVGRPPGRFRADVADSDKT</sequence>